<evidence type="ECO:0000313" key="2">
    <source>
        <dbReference type="EMBL" id="CAJ1387961.1"/>
    </source>
</evidence>
<feature type="region of interest" description="Disordered" evidence="1">
    <location>
        <begin position="1"/>
        <end position="38"/>
    </location>
</feature>
<dbReference type="AlphaFoldDB" id="A0AA36N385"/>
<accession>A0AA36N385</accession>
<sequence>GVTTNAKLQRYLRAVRSQRSEQAKRPEQPEQAERSEHVVRHAGATLEKKLQILTRLSRLHARVPPEQVCATVAAVPGTRKRRRVRRMLQSLDQGQGAAPPSCQSATLRDCKTFAGLAALRE</sequence>
<feature type="non-terminal residue" evidence="2">
    <location>
        <position position="121"/>
    </location>
</feature>
<feature type="non-terminal residue" evidence="2">
    <location>
        <position position="1"/>
    </location>
</feature>
<name>A0AA36N385_9DINO</name>
<dbReference type="Proteomes" id="UP001178507">
    <property type="component" value="Unassembled WGS sequence"/>
</dbReference>
<evidence type="ECO:0000313" key="3">
    <source>
        <dbReference type="Proteomes" id="UP001178507"/>
    </source>
</evidence>
<dbReference type="EMBL" id="CAUJNA010001609">
    <property type="protein sequence ID" value="CAJ1387961.1"/>
    <property type="molecule type" value="Genomic_DNA"/>
</dbReference>
<comment type="caution">
    <text evidence="2">The sequence shown here is derived from an EMBL/GenBank/DDBJ whole genome shotgun (WGS) entry which is preliminary data.</text>
</comment>
<keyword evidence="3" id="KW-1185">Reference proteome</keyword>
<proteinExistence type="predicted"/>
<evidence type="ECO:0000256" key="1">
    <source>
        <dbReference type="SAM" id="MobiDB-lite"/>
    </source>
</evidence>
<protein>
    <submittedName>
        <fullName evidence="2">Uncharacterized protein</fullName>
    </submittedName>
</protein>
<organism evidence="2 3">
    <name type="scientific">Effrenium voratum</name>
    <dbReference type="NCBI Taxonomy" id="2562239"/>
    <lineage>
        <taxon>Eukaryota</taxon>
        <taxon>Sar</taxon>
        <taxon>Alveolata</taxon>
        <taxon>Dinophyceae</taxon>
        <taxon>Suessiales</taxon>
        <taxon>Symbiodiniaceae</taxon>
        <taxon>Effrenium</taxon>
    </lineage>
</organism>
<feature type="compositionally biased region" description="Basic and acidic residues" evidence="1">
    <location>
        <begin position="18"/>
        <end position="38"/>
    </location>
</feature>
<gene>
    <name evidence="2" type="ORF">EVOR1521_LOCUS13922</name>
</gene>
<reference evidence="2" key="1">
    <citation type="submission" date="2023-08" db="EMBL/GenBank/DDBJ databases">
        <authorList>
            <person name="Chen Y."/>
            <person name="Shah S."/>
            <person name="Dougan E. K."/>
            <person name="Thang M."/>
            <person name="Chan C."/>
        </authorList>
    </citation>
    <scope>NUCLEOTIDE SEQUENCE</scope>
</reference>